<evidence type="ECO:0000313" key="1">
    <source>
        <dbReference type="EMBL" id="SCL25540.1"/>
    </source>
</evidence>
<accession>A0A1C6S8A9</accession>
<dbReference type="STRING" id="145857.GA0070616_3124"/>
<reference evidence="1 2" key="1">
    <citation type="submission" date="2016-06" db="EMBL/GenBank/DDBJ databases">
        <authorList>
            <person name="Kjaerup R.B."/>
            <person name="Dalgaard T.S."/>
            <person name="Juul-Madsen H.R."/>
        </authorList>
    </citation>
    <scope>NUCLEOTIDE SEQUENCE [LARGE SCALE GENOMIC DNA]</scope>
    <source>
        <strain evidence="1 2">DSM 43818</strain>
    </source>
</reference>
<organism evidence="1 2">
    <name type="scientific">Micromonospora nigra</name>
    <dbReference type="NCBI Taxonomy" id="145857"/>
    <lineage>
        <taxon>Bacteria</taxon>
        <taxon>Bacillati</taxon>
        <taxon>Actinomycetota</taxon>
        <taxon>Actinomycetes</taxon>
        <taxon>Micromonosporales</taxon>
        <taxon>Micromonosporaceae</taxon>
        <taxon>Micromonospora</taxon>
    </lineage>
</organism>
<name>A0A1C6S8A9_9ACTN</name>
<dbReference type="Proteomes" id="UP000199699">
    <property type="component" value="Unassembled WGS sequence"/>
</dbReference>
<protein>
    <submittedName>
        <fullName evidence="1">Uncharacterized protein</fullName>
    </submittedName>
</protein>
<keyword evidence="2" id="KW-1185">Reference proteome</keyword>
<dbReference type="OrthoDB" id="9553436at2"/>
<dbReference type="EMBL" id="FMHT01000003">
    <property type="protein sequence ID" value="SCL25540.1"/>
    <property type="molecule type" value="Genomic_DNA"/>
</dbReference>
<proteinExistence type="predicted"/>
<evidence type="ECO:0000313" key="2">
    <source>
        <dbReference type="Proteomes" id="UP000199699"/>
    </source>
</evidence>
<dbReference type="RefSeq" id="WP_091082464.1">
    <property type="nucleotide sequence ID" value="NZ_FMHT01000003.1"/>
</dbReference>
<dbReference type="AlphaFoldDB" id="A0A1C6S8A9"/>
<gene>
    <name evidence="1" type="ORF">GA0070616_3124</name>
</gene>
<sequence>MAGPADHVDWPTVRLTGPDRRATLEFDTNQLPSRVVVYRYPRVGVDGVPDETTGTETICGFSRPTATCSRTGDGTAPARVSVAIEADDLPYLVVHAAWPLLTGRRPGADVSVVSASWVIRVDKVRE</sequence>